<keyword evidence="3 7" id="KW-0378">Hydrolase</keyword>
<dbReference type="PANTHER" id="PTHR17224:SF1">
    <property type="entry name" value="PEPTIDYL-TRNA HYDROLASE"/>
    <property type="match status" value="1"/>
</dbReference>
<dbReference type="GO" id="GO:0072344">
    <property type="term" value="P:rescue of stalled ribosome"/>
    <property type="evidence" value="ECO:0007669"/>
    <property type="project" value="UniProtKB-UniRule"/>
</dbReference>
<accession>A0A2P5T2I1</accession>
<dbReference type="Proteomes" id="UP000295937">
    <property type="component" value="Unassembled WGS sequence"/>
</dbReference>
<dbReference type="FunFam" id="3.40.50.1470:FF:000001">
    <property type="entry name" value="Peptidyl-tRNA hydrolase"/>
    <property type="match status" value="1"/>
</dbReference>
<evidence type="ECO:0000256" key="5">
    <source>
        <dbReference type="ARBA" id="ARBA00038063"/>
    </source>
</evidence>
<dbReference type="Gene3D" id="3.40.50.1470">
    <property type="entry name" value="Peptidyl-tRNA hydrolase"/>
    <property type="match status" value="1"/>
</dbReference>
<feature type="binding site" evidence="7">
    <location>
        <position position="17"/>
    </location>
    <ligand>
        <name>tRNA</name>
        <dbReference type="ChEBI" id="CHEBI:17843"/>
    </ligand>
</feature>
<dbReference type="InterPro" id="IPR036416">
    <property type="entry name" value="Pept_tRNA_hydro_sf"/>
</dbReference>
<reference evidence="8 9" key="1">
    <citation type="journal article" date="2018" name="Genome Biol. Evol.">
        <title>Cladogenesis and Genomic Streamlining in Extracellular Endosymbionts of Tropical Stink Bugs.</title>
        <authorList>
            <person name="Otero-Bravo A."/>
            <person name="Goffredi S."/>
            <person name="Sabree Z.L."/>
        </authorList>
    </citation>
    <scope>NUCLEOTIDE SEQUENCE [LARGE SCALE GENOMIC DNA]</scope>
    <source>
        <strain evidence="8 9">SoEO</strain>
    </source>
</reference>
<feature type="site" description="Stabilizes the basic form of H active site to accept a proton" evidence="7">
    <location>
        <position position="95"/>
    </location>
</feature>
<keyword evidence="2 7" id="KW-0820">tRNA-binding</keyword>
<keyword evidence="7" id="KW-0963">Cytoplasm</keyword>
<dbReference type="CDD" id="cd00462">
    <property type="entry name" value="PTH"/>
    <property type="match status" value="1"/>
</dbReference>
<dbReference type="InterPro" id="IPR001328">
    <property type="entry name" value="Pept_tRNA_hydro"/>
</dbReference>
<evidence type="ECO:0000313" key="9">
    <source>
        <dbReference type="Proteomes" id="UP000295937"/>
    </source>
</evidence>
<dbReference type="RefSeq" id="WP_136132213.1">
    <property type="nucleotide sequence ID" value="NZ_PDKR01000001.1"/>
</dbReference>
<evidence type="ECO:0000256" key="6">
    <source>
        <dbReference type="ARBA" id="ARBA00050038"/>
    </source>
</evidence>
<dbReference type="SUPFAM" id="SSF53178">
    <property type="entry name" value="Peptidyl-tRNA hydrolase-like"/>
    <property type="match status" value="1"/>
</dbReference>
<dbReference type="EMBL" id="PDKR01000001">
    <property type="protein sequence ID" value="PPI88787.1"/>
    <property type="molecule type" value="Genomic_DNA"/>
</dbReference>
<evidence type="ECO:0000256" key="4">
    <source>
        <dbReference type="ARBA" id="ARBA00022884"/>
    </source>
</evidence>
<dbReference type="Pfam" id="PF01195">
    <property type="entry name" value="Pept_tRNA_hydro"/>
    <property type="match status" value="1"/>
</dbReference>
<comment type="catalytic activity">
    <reaction evidence="7">
        <text>an N-acyl-L-alpha-aminoacyl-tRNA + H2O = an N-acyl-L-amino acid + a tRNA + H(+)</text>
        <dbReference type="Rhea" id="RHEA:54448"/>
        <dbReference type="Rhea" id="RHEA-COMP:10123"/>
        <dbReference type="Rhea" id="RHEA-COMP:13883"/>
        <dbReference type="ChEBI" id="CHEBI:15377"/>
        <dbReference type="ChEBI" id="CHEBI:15378"/>
        <dbReference type="ChEBI" id="CHEBI:59874"/>
        <dbReference type="ChEBI" id="CHEBI:78442"/>
        <dbReference type="ChEBI" id="CHEBI:138191"/>
        <dbReference type="EC" id="3.1.1.29"/>
    </reaction>
</comment>
<dbReference type="GO" id="GO:0000049">
    <property type="term" value="F:tRNA binding"/>
    <property type="evidence" value="ECO:0007669"/>
    <property type="project" value="UniProtKB-UniRule"/>
</dbReference>
<feature type="binding site" evidence="7">
    <location>
        <position position="68"/>
    </location>
    <ligand>
        <name>tRNA</name>
        <dbReference type="ChEBI" id="CHEBI:17843"/>
    </ligand>
</feature>
<sequence>MNRLKLIVGLLNPGKKYVFTRHNVGAWYLSSLIKKYNLFLKNNSKFFGLTSKLDIDHNILYLLMPDTFMNLSGTAVNTMSKFYNIKPEEILIVHDELNLPPGIAKFKQGGSHGGHNGLKDIINKFGNNKNFYRLRIGIGHPGDSDQVERFVLSEPSVDEKKLINKAIVEALFCTEIWLKNNYTKAVNCLNSLNK</sequence>
<dbReference type="AlphaFoldDB" id="A0A2P5T2I1"/>
<comment type="subunit">
    <text evidence="7">Monomer.</text>
</comment>
<keyword evidence="4 7" id="KW-0694">RNA-binding</keyword>
<feature type="binding site" evidence="7">
    <location>
        <position position="70"/>
    </location>
    <ligand>
        <name>tRNA</name>
        <dbReference type="ChEBI" id="CHEBI:17843"/>
    </ligand>
</feature>
<evidence type="ECO:0000256" key="7">
    <source>
        <dbReference type="HAMAP-Rule" id="MF_00083"/>
    </source>
</evidence>
<feature type="binding site" evidence="7">
    <location>
        <position position="116"/>
    </location>
    <ligand>
        <name>tRNA</name>
        <dbReference type="ChEBI" id="CHEBI:17843"/>
    </ligand>
</feature>
<dbReference type="GO" id="GO:0006515">
    <property type="term" value="P:protein quality control for misfolded or incompletely synthesized proteins"/>
    <property type="evidence" value="ECO:0007669"/>
    <property type="project" value="UniProtKB-UniRule"/>
</dbReference>
<evidence type="ECO:0000256" key="3">
    <source>
        <dbReference type="ARBA" id="ARBA00022801"/>
    </source>
</evidence>
<organism evidence="8 9">
    <name type="scientific">Candidatus Pantoea edessiphila</name>
    <dbReference type="NCBI Taxonomy" id="2044610"/>
    <lineage>
        <taxon>Bacteria</taxon>
        <taxon>Pseudomonadati</taxon>
        <taxon>Pseudomonadota</taxon>
        <taxon>Gammaproteobacteria</taxon>
        <taxon>Enterobacterales</taxon>
        <taxon>Erwiniaceae</taxon>
        <taxon>Pantoea</taxon>
    </lineage>
</organism>
<comment type="function">
    <text evidence="7">Hydrolyzes ribosome-free peptidyl-tRNAs (with 1 or more amino acids incorporated), which drop off the ribosome during protein synthesis, or as a result of ribosome stalling.</text>
</comment>
<comment type="similarity">
    <text evidence="5 7">Belongs to the PTH family.</text>
</comment>
<protein>
    <recommendedName>
        <fullName evidence="6 7">Peptidyl-tRNA hydrolase</fullName>
        <shortName evidence="7">Pth</shortName>
        <ecNumber evidence="1 7">3.1.1.29</ecNumber>
    </recommendedName>
</protein>
<dbReference type="InterPro" id="IPR018171">
    <property type="entry name" value="Pept_tRNA_hydro_CS"/>
</dbReference>
<dbReference type="EC" id="3.1.1.29" evidence="1 7"/>
<comment type="subcellular location">
    <subcellularLocation>
        <location evidence="7">Cytoplasm</location>
    </subcellularLocation>
</comment>
<feature type="active site" description="Proton acceptor" evidence="7">
    <location>
        <position position="22"/>
    </location>
</feature>
<dbReference type="GO" id="GO:0004045">
    <property type="term" value="F:peptidyl-tRNA hydrolase activity"/>
    <property type="evidence" value="ECO:0007669"/>
    <property type="project" value="UniProtKB-UniRule"/>
</dbReference>
<dbReference type="PANTHER" id="PTHR17224">
    <property type="entry name" value="PEPTIDYL-TRNA HYDROLASE"/>
    <property type="match status" value="1"/>
</dbReference>
<dbReference type="GO" id="GO:0005737">
    <property type="term" value="C:cytoplasm"/>
    <property type="evidence" value="ECO:0007669"/>
    <property type="project" value="UniProtKB-SubCell"/>
</dbReference>
<evidence type="ECO:0000256" key="2">
    <source>
        <dbReference type="ARBA" id="ARBA00022555"/>
    </source>
</evidence>
<evidence type="ECO:0000313" key="8">
    <source>
        <dbReference type="EMBL" id="PPI88787.1"/>
    </source>
</evidence>
<dbReference type="HAMAP" id="MF_00083">
    <property type="entry name" value="Pept_tRNA_hydro_bact"/>
    <property type="match status" value="1"/>
</dbReference>
<dbReference type="PROSITE" id="PS01196">
    <property type="entry name" value="PEPT_TRNA_HYDROL_2"/>
    <property type="match status" value="1"/>
</dbReference>
<proteinExistence type="inferred from homology"/>
<comment type="function">
    <text evidence="7">Catalyzes the release of premature peptidyl moieties from peptidyl-tRNA molecules trapped in stalled 50S ribosomal subunits, and thus maintains levels of free tRNAs and 50S ribosomes.</text>
</comment>
<dbReference type="NCBIfam" id="TIGR00447">
    <property type="entry name" value="pth"/>
    <property type="match status" value="1"/>
</dbReference>
<name>A0A2P5T2I1_9GAMM</name>
<comment type="caution">
    <text evidence="8">The sequence shown here is derived from an EMBL/GenBank/DDBJ whole genome shotgun (WGS) entry which is preliminary data.</text>
</comment>
<dbReference type="OrthoDB" id="9800507at2"/>
<evidence type="ECO:0000256" key="1">
    <source>
        <dbReference type="ARBA" id="ARBA00013260"/>
    </source>
</evidence>
<feature type="site" description="Discriminates between blocked and unblocked aminoacyl-tRNA" evidence="7">
    <location>
        <position position="12"/>
    </location>
</feature>
<gene>
    <name evidence="7" type="primary">pth</name>
    <name evidence="8" type="ORF">CRV09_00530</name>
</gene>